<dbReference type="Proteomes" id="UP001596091">
    <property type="component" value="Unassembled WGS sequence"/>
</dbReference>
<dbReference type="EMBL" id="JBHSPH010000020">
    <property type="protein sequence ID" value="MFC5865464.1"/>
    <property type="molecule type" value="Genomic_DNA"/>
</dbReference>
<protein>
    <recommendedName>
        <fullName evidence="3">Molecular chaperone</fullName>
    </recommendedName>
</protein>
<organism evidence="1 2">
    <name type="scientific">Acidicapsa dinghuensis</name>
    <dbReference type="NCBI Taxonomy" id="2218256"/>
    <lineage>
        <taxon>Bacteria</taxon>
        <taxon>Pseudomonadati</taxon>
        <taxon>Acidobacteriota</taxon>
        <taxon>Terriglobia</taxon>
        <taxon>Terriglobales</taxon>
        <taxon>Acidobacteriaceae</taxon>
        <taxon>Acidicapsa</taxon>
    </lineage>
</organism>
<evidence type="ECO:0008006" key="3">
    <source>
        <dbReference type="Google" id="ProtNLM"/>
    </source>
</evidence>
<evidence type="ECO:0000313" key="2">
    <source>
        <dbReference type="Proteomes" id="UP001596091"/>
    </source>
</evidence>
<reference evidence="2" key="1">
    <citation type="journal article" date="2019" name="Int. J. Syst. Evol. Microbiol.">
        <title>The Global Catalogue of Microorganisms (GCM) 10K type strain sequencing project: providing services to taxonomists for standard genome sequencing and annotation.</title>
        <authorList>
            <consortium name="The Broad Institute Genomics Platform"/>
            <consortium name="The Broad Institute Genome Sequencing Center for Infectious Disease"/>
            <person name="Wu L."/>
            <person name="Ma J."/>
        </authorList>
    </citation>
    <scope>NUCLEOTIDE SEQUENCE [LARGE SCALE GENOMIC DNA]</scope>
    <source>
        <strain evidence="2">JCM 4087</strain>
    </source>
</reference>
<sequence>MAAESNPLRTSPHLGCCWLGLCRLSLYLIAALAAPKVVHAQSIQPVIVEYTEKANGKFEVTNDTLTPMAIVLEVKSFSIKADGRGVFRPLDPGIHVKLSTTSLRLEPKQTYYVFYKATADALPAWFTVYATFTPIEGKEGLKVRIMLPHTVYLYQKKPLGRESIHIDNALFSAPKSTVLCDLENSSTALVRVQQVRAVAGKTSVVVAGFPLLPGSMRHLSIEWKESAPPQYLLLQFPHFEVKEPLNFAGPR</sequence>
<comment type="caution">
    <text evidence="1">The sequence shown here is derived from an EMBL/GenBank/DDBJ whole genome shotgun (WGS) entry which is preliminary data.</text>
</comment>
<accession>A0ABW1EN78</accession>
<keyword evidence="2" id="KW-1185">Reference proteome</keyword>
<dbReference type="RefSeq" id="WP_263341857.1">
    <property type="nucleotide sequence ID" value="NZ_JAGSYH010000008.1"/>
</dbReference>
<proteinExistence type="predicted"/>
<name>A0ABW1EN78_9BACT</name>
<evidence type="ECO:0000313" key="1">
    <source>
        <dbReference type="EMBL" id="MFC5865464.1"/>
    </source>
</evidence>
<gene>
    <name evidence="1" type="ORF">ACFPT7_24375</name>
</gene>